<evidence type="ECO:0000256" key="2">
    <source>
        <dbReference type="PIRSR" id="PIRSR610708-1"/>
    </source>
</evidence>
<feature type="active site" description="Proton donor" evidence="2">
    <location>
        <position position="11"/>
    </location>
</feature>
<dbReference type="GO" id="GO:0009264">
    <property type="term" value="P:deoxyribonucleotide catabolic process"/>
    <property type="evidence" value="ECO:0007669"/>
    <property type="project" value="InterPro"/>
</dbReference>
<dbReference type="AlphaFoldDB" id="A0A936Z0W1"/>
<evidence type="ECO:0000313" key="3">
    <source>
        <dbReference type="EMBL" id="MBL0392874.1"/>
    </source>
</evidence>
<dbReference type="InterPro" id="IPR023214">
    <property type="entry name" value="HAD_sf"/>
</dbReference>
<evidence type="ECO:0000256" key="1">
    <source>
        <dbReference type="ARBA" id="ARBA00009589"/>
    </source>
</evidence>
<dbReference type="SUPFAM" id="SSF56784">
    <property type="entry name" value="HAD-like"/>
    <property type="match status" value="1"/>
</dbReference>
<gene>
    <name evidence="3" type="ORF">JJ685_17180</name>
</gene>
<feature type="active site" description="Nucleophile" evidence="2">
    <location>
        <position position="9"/>
    </location>
</feature>
<proteinExistence type="inferred from homology"/>
<dbReference type="Gene3D" id="3.40.50.1000">
    <property type="entry name" value="HAD superfamily/HAD-like"/>
    <property type="match status" value="1"/>
</dbReference>
<dbReference type="Pfam" id="PF06941">
    <property type="entry name" value="NT5C"/>
    <property type="match status" value="1"/>
</dbReference>
<sequence>MLERQLYLDCDGVLADFDRGAEQVLGVPHRVFEAHHGRERLWAQLAQAPDFFYHLPLMPGAKQLFAAVRHLHPAILTGLPRGDWAAAQKVRWAAHHFPGTRIITCLAADKRDHCCAGDVLVDDMLMYRHLWEDAGGVFVHYRDARQAMEELAGLFAQPRDRERFGTVPFLYRESSQP</sequence>
<dbReference type="Proteomes" id="UP000599109">
    <property type="component" value="Unassembled WGS sequence"/>
</dbReference>
<organism evidence="3 4">
    <name type="scientific">Ramlibacter monticola</name>
    <dbReference type="NCBI Taxonomy" id="1926872"/>
    <lineage>
        <taxon>Bacteria</taxon>
        <taxon>Pseudomonadati</taxon>
        <taxon>Pseudomonadota</taxon>
        <taxon>Betaproteobacteria</taxon>
        <taxon>Burkholderiales</taxon>
        <taxon>Comamonadaceae</taxon>
        <taxon>Ramlibacter</taxon>
    </lineage>
</organism>
<keyword evidence="4" id="KW-1185">Reference proteome</keyword>
<comment type="caution">
    <text evidence="3">The sequence shown here is derived from an EMBL/GenBank/DDBJ whole genome shotgun (WGS) entry which is preliminary data.</text>
</comment>
<protein>
    <submittedName>
        <fullName evidence="3">Uncharacterized protein</fullName>
    </submittedName>
</protein>
<dbReference type="GO" id="GO:0008253">
    <property type="term" value="F:5'-nucleotidase activity"/>
    <property type="evidence" value="ECO:0007669"/>
    <property type="project" value="InterPro"/>
</dbReference>
<name>A0A936Z0W1_9BURK</name>
<dbReference type="EMBL" id="JAEQNE010000004">
    <property type="protein sequence ID" value="MBL0392874.1"/>
    <property type="molecule type" value="Genomic_DNA"/>
</dbReference>
<comment type="similarity">
    <text evidence="1">Belongs to the 5'(3')-deoxyribonucleotidase family.</text>
</comment>
<accession>A0A936Z0W1</accession>
<reference evidence="3 4" key="1">
    <citation type="journal article" date="2017" name="Int. J. Syst. Evol. Microbiol.">
        <title>Ramlibacter monticola sp. nov., isolated from forest soil.</title>
        <authorList>
            <person name="Chaudhary D.K."/>
            <person name="Kim J."/>
        </authorList>
    </citation>
    <scope>NUCLEOTIDE SEQUENCE [LARGE SCALE GENOMIC DNA]</scope>
    <source>
        <strain evidence="3 4">KACC 19175</strain>
    </source>
</reference>
<dbReference type="RefSeq" id="WP_201675546.1">
    <property type="nucleotide sequence ID" value="NZ_JAEQNE010000004.1"/>
</dbReference>
<dbReference type="InterPro" id="IPR010708">
    <property type="entry name" value="5'(3')-deoxyribonucleotidase"/>
</dbReference>
<dbReference type="InterPro" id="IPR036412">
    <property type="entry name" value="HAD-like_sf"/>
</dbReference>
<evidence type="ECO:0000313" key="4">
    <source>
        <dbReference type="Proteomes" id="UP000599109"/>
    </source>
</evidence>